<feature type="transmembrane region" description="Helical" evidence="1">
    <location>
        <begin position="48"/>
        <end position="72"/>
    </location>
</feature>
<sequence length="119" mass="13368">MNDTTKVLVKQTADALYNSQSPSDLVDSSALSQDELDQESDRKLKKTYAYWFVGILIGQLVVMNMVFVGHGLGWLSFDELTLRFYTTSTILEVFGVIFIIVNNLFPSSKAVVSDRKSHL</sequence>
<evidence type="ECO:0000313" key="2">
    <source>
        <dbReference type="EMBL" id="BCD98786.1"/>
    </source>
</evidence>
<name>A0AAN1WJJ9_9GAMM</name>
<keyword evidence="1" id="KW-0472">Membrane</keyword>
<protein>
    <submittedName>
        <fullName evidence="2">Uncharacterized protein</fullName>
    </submittedName>
</protein>
<evidence type="ECO:0000313" key="3">
    <source>
        <dbReference type="Proteomes" id="UP001320119"/>
    </source>
</evidence>
<dbReference type="KEGG" id="marq:MARGE09_P2987"/>
<organism evidence="2 3">
    <name type="scientific">Marinagarivorans cellulosilyticus</name>
    <dbReference type="NCBI Taxonomy" id="2721545"/>
    <lineage>
        <taxon>Bacteria</taxon>
        <taxon>Pseudomonadati</taxon>
        <taxon>Pseudomonadota</taxon>
        <taxon>Gammaproteobacteria</taxon>
        <taxon>Cellvibrionales</taxon>
        <taxon>Cellvibrionaceae</taxon>
        <taxon>Marinagarivorans</taxon>
    </lineage>
</organism>
<proteinExistence type="predicted"/>
<reference evidence="2 3" key="1">
    <citation type="journal article" date="2022" name="IScience">
        <title>An ultrasensitive nanofiber-based assay for enzymatic hydrolysis and deep-sea microbial degradation of cellulose.</title>
        <authorList>
            <person name="Tsudome M."/>
            <person name="Tachioka M."/>
            <person name="Miyazaki M."/>
            <person name="Uchimura K."/>
            <person name="Tsuda M."/>
            <person name="Takaki Y."/>
            <person name="Deguchi S."/>
        </authorList>
    </citation>
    <scope>NUCLEOTIDE SEQUENCE [LARGE SCALE GENOMIC DNA]</scope>
    <source>
        <strain evidence="2 3">GE09</strain>
    </source>
</reference>
<keyword evidence="1" id="KW-1133">Transmembrane helix</keyword>
<evidence type="ECO:0000256" key="1">
    <source>
        <dbReference type="SAM" id="Phobius"/>
    </source>
</evidence>
<dbReference type="EMBL" id="AP023086">
    <property type="protein sequence ID" value="BCD98786.1"/>
    <property type="molecule type" value="Genomic_DNA"/>
</dbReference>
<feature type="transmembrane region" description="Helical" evidence="1">
    <location>
        <begin position="84"/>
        <end position="105"/>
    </location>
</feature>
<gene>
    <name evidence="2" type="ORF">MARGE09_P2987</name>
</gene>
<dbReference type="AlphaFoldDB" id="A0AAN1WJJ9"/>
<dbReference type="RefSeq" id="WP_236983360.1">
    <property type="nucleotide sequence ID" value="NZ_AP023086.1"/>
</dbReference>
<accession>A0AAN1WJJ9</accession>
<keyword evidence="3" id="KW-1185">Reference proteome</keyword>
<dbReference type="Proteomes" id="UP001320119">
    <property type="component" value="Chromosome"/>
</dbReference>
<keyword evidence="1" id="KW-0812">Transmembrane</keyword>